<evidence type="ECO:0000313" key="2">
    <source>
        <dbReference type="Proteomes" id="UP000192223"/>
    </source>
</evidence>
<dbReference type="GO" id="GO:1990130">
    <property type="term" value="C:GATOR1 complex"/>
    <property type="evidence" value="ECO:0007669"/>
    <property type="project" value="TreeGrafter"/>
</dbReference>
<dbReference type="GO" id="GO:0034198">
    <property type="term" value="P:cellular response to amino acid starvation"/>
    <property type="evidence" value="ECO:0007669"/>
    <property type="project" value="TreeGrafter"/>
</dbReference>
<dbReference type="KEGG" id="apln:108740436"/>
<dbReference type="GO" id="GO:0005774">
    <property type="term" value="C:vacuolar membrane"/>
    <property type="evidence" value="ECO:0007669"/>
    <property type="project" value="TreeGrafter"/>
</dbReference>
<dbReference type="PANTHER" id="PTHR12991">
    <property type="entry name" value="NITROGEN PERMEASE REGULATOR 2/TUMOR SUPPRESSOR CANDIDATE 4"/>
    <property type="match status" value="1"/>
</dbReference>
<gene>
    <name evidence="3" type="primary">LOC108740436</name>
</gene>
<sequence>MKAETIENLVVKDLFDDAEDSEDSFQKEGPTRCIFLCEFHPTVGPKITCQYPDNYISKELFDSVSVYIITKAELLRSTITVTLSDHKILGFPVRIDDKKYARNAYHFNLCFVCDSSSRTVHYEPVVMKLSDYLVAMEIESNFLSEGSSSTKLTPILKQVLEDLNNKGECALTEGPTATHLKVVKLRSNPTPVADHQVPIFIKSLPTQQWDLTTQQVAPFIDGFNHIARIASLADVENNLVKACVQNLVYYGAVALIPLFQYGNVYCTAPKLKMLTQDVNLQNRCLNFVARTYRQLPNLKDVFRMYAAMTRGTTIKDLCIRFNPASLKINERKLVQFGVLEGLIRRVHKYPVYLGESLELQKSMSGVSSMDEVCCFAGITAQQLEDQVERDHNVVLLWK</sequence>
<evidence type="ECO:0000313" key="3">
    <source>
        <dbReference type="RefSeq" id="XP_018330249.1"/>
    </source>
</evidence>
<dbReference type="OrthoDB" id="338854at2759"/>
<dbReference type="Pfam" id="PF06218">
    <property type="entry name" value="NPR2"/>
    <property type="match status" value="2"/>
</dbReference>
<name>A0A1W4X2D4_AGRPL</name>
<reference evidence="3" key="1">
    <citation type="submission" date="2025-08" db="UniProtKB">
        <authorList>
            <consortium name="RefSeq"/>
        </authorList>
    </citation>
    <scope>IDENTIFICATION</scope>
    <source>
        <tissue evidence="3">Entire body</tissue>
    </source>
</reference>
<dbReference type="STRING" id="224129.A0A1W4X2D4"/>
<protein>
    <submittedName>
        <fullName evidence="3">GATOR complex protein NPRL2 isoform X1</fullName>
    </submittedName>
</protein>
<dbReference type="Proteomes" id="UP000192223">
    <property type="component" value="Unplaced"/>
</dbReference>
<keyword evidence="2" id="KW-1185">Reference proteome</keyword>
<dbReference type="GO" id="GO:1904262">
    <property type="term" value="P:negative regulation of TORC1 signaling"/>
    <property type="evidence" value="ECO:0007669"/>
    <property type="project" value="TreeGrafter"/>
</dbReference>
<comment type="similarity">
    <text evidence="1">Belongs to the NPR2 family.</text>
</comment>
<dbReference type="AlphaFoldDB" id="A0A1W4X2D4"/>
<dbReference type="GeneID" id="108740436"/>
<dbReference type="InterPro" id="IPR009348">
    <property type="entry name" value="NPR2-like"/>
</dbReference>
<evidence type="ECO:0000256" key="1">
    <source>
        <dbReference type="ARBA" id="ARBA00008433"/>
    </source>
</evidence>
<dbReference type="FunCoup" id="A0A1W4X2D4">
    <property type="interactions" value="739"/>
</dbReference>
<accession>A0A1W4X2D4</accession>
<dbReference type="RefSeq" id="XP_018330249.1">
    <property type="nucleotide sequence ID" value="XM_018474747.2"/>
</dbReference>
<dbReference type="PANTHER" id="PTHR12991:SF10">
    <property type="entry name" value="GATOR COMPLEX PROTEIN NPRL2"/>
    <property type="match status" value="1"/>
</dbReference>
<organism evidence="2 3">
    <name type="scientific">Agrilus planipennis</name>
    <name type="common">Emerald ash borer</name>
    <name type="synonym">Agrilus marcopoli</name>
    <dbReference type="NCBI Taxonomy" id="224129"/>
    <lineage>
        <taxon>Eukaryota</taxon>
        <taxon>Metazoa</taxon>
        <taxon>Ecdysozoa</taxon>
        <taxon>Arthropoda</taxon>
        <taxon>Hexapoda</taxon>
        <taxon>Insecta</taxon>
        <taxon>Pterygota</taxon>
        <taxon>Neoptera</taxon>
        <taxon>Endopterygota</taxon>
        <taxon>Coleoptera</taxon>
        <taxon>Polyphaga</taxon>
        <taxon>Elateriformia</taxon>
        <taxon>Buprestoidea</taxon>
        <taxon>Buprestidae</taxon>
        <taxon>Agrilinae</taxon>
        <taxon>Agrilus</taxon>
    </lineage>
</organism>
<dbReference type="GO" id="GO:0005096">
    <property type="term" value="F:GTPase activator activity"/>
    <property type="evidence" value="ECO:0007669"/>
    <property type="project" value="TreeGrafter"/>
</dbReference>
<dbReference type="InParanoid" id="A0A1W4X2D4"/>
<dbReference type="CTD" id="10641"/>
<proteinExistence type="inferred from homology"/>
<dbReference type="GO" id="GO:0010508">
    <property type="term" value="P:positive regulation of autophagy"/>
    <property type="evidence" value="ECO:0007669"/>
    <property type="project" value="TreeGrafter"/>
</dbReference>